<dbReference type="Proteomes" id="UP000663854">
    <property type="component" value="Unassembled WGS sequence"/>
</dbReference>
<proteinExistence type="predicted"/>
<sequence>MILNIKRKDKNNKNIINRVESIIKQFSSLNQLNTKDDSTNNIDHLRILYDYNTLINESIKSFNGEKKKRKRGTLNHR</sequence>
<name>A0A815PFM8_9BILA</name>
<accession>A0A815PFM8</accession>
<protein>
    <submittedName>
        <fullName evidence="1">Uncharacterized protein</fullName>
    </submittedName>
</protein>
<dbReference type="EMBL" id="CAJNOH010007079">
    <property type="protein sequence ID" value="CAF1448964.1"/>
    <property type="molecule type" value="Genomic_DNA"/>
</dbReference>
<dbReference type="AlphaFoldDB" id="A0A815PFM8"/>
<evidence type="ECO:0000313" key="1">
    <source>
        <dbReference type="EMBL" id="CAF1448964.1"/>
    </source>
</evidence>
<comment type="caution">
    <text evidence="1">The sequence shown here is derived from an EMBL/GenBank/DDBJ whole genome shotgun (WGS) entry which is preliminary data.</text>
</comment>
<reference evidence="1" key="1">
    <citation type="submission" date="2021-02" db="EMBL/GenBank/DDBJ databases">
        <authorList>
            <person name="Nowell W R."/>
        </authorList>
    </citation>
    <scope>NUCLEOTIDE SEQUENCE</scope>
</reference>
<gene>
    <name evidence="1" type="ORF">PYM288_LOCUS36465</name>
</gene>
<evidence type="ECO:0000313" key="2">
    <source>
        <dbReference type="Proteomes" id="UP000663854"/>
    </source>
</evidence>
<organism evidence="1 2">
    <name type="scientific">Rotaria sordida</name>
    <dbReference type="NCBI Taxonomy" id="392033"/>
    <lineage>
        <taxon>Eukaryota</taxon>
        <taxon>Metazoa</taxon>
        <taxon>Spiralia</taxon>
        <taxon>Gnathifera</taxon>
        <taxon>Rotifera</taxon>
        <taxon>Eurotatoria</taxon>
        <taxon>Bdelloidea</taxon>
        <taxon>Philodinida</taxon>
        <taxon>Philodinidae</taxon>
        <taxon>Rotaria</taxon>
    </lineage>
</organism>